<dbReference type="AlphaFoldDB" id="A0A2L0EYD9"/>
<sequence>MLAIQRLTIHQLRGLRDLDLPGLGRFNVLVGLNNSGKTTVLEAVALYSRPLRPSEWVEVARRRDVTYSRAAILEGLRWLFPQREGSGADSSPPFQESIRLTGEGRFAVREATARLKELEGFFDEADTSQPGLPDLGHENGGTRRGAELELRALVEAQKPDLFGAAPLREESFPVVLWETGRGPIAQNSSGPALPVATITPFSHRVQQLEVEAFSDAIFADLKPTVLDLVRIFDPGIQDFEVLKRPRSEPAVYVRHARLGKAPLSTFGDGMRRVLLMGVSLATARGGVLLVDEIESAIHAEALDAAFRWLQRVCRQLDVQLFTTTHSIEAVDALLAASEGAEELVVYRLERKGDRTRAKRFPNDQLRVLREELGQEIRV</sequence>
<reference evidence="2 3" key="1">
    <citation type="submission" date="2015-09" db="EMBL/GenBank/DDBJ databases">
        <title>Sorangium comparison.</title>
        <authorList>
            <person name="Zaburannyi N."/>
            <person name="Bunk B."/>
            <person name="Overmann J."/>
            <person name="Mueller R."/>
        </authorList>
    </citation>
    <scope>NUCLEOTIDE SEQUENCE [LARGE SCALE GENOMIC DNA]</scope>
    <source>
        <strain evidence="2 3">So ce26</strain>
    </source>
</reference>
<proteinExistence type="predicted"/>
<evidence type="ECO:0000313" key="2">
    <source>
        <dbReference type="EMBL" id="AUX44300.1"/>
    </source>
</evidence>
<organism evidence="2 3">
    <name type="scientific">Sorangium cellulosum</name>
    <name type="common">Polyangium cellulosum</name>
    <dbReference type="NCBI Taxonomy" id="56"/>
    <lineage>
        <taxon>Bacteria</taxon>
        <taxon>Pseudomonadati</taxon>
        <taxon>Myxococcota</taxon>
        <taxon>Polyangia</taxon>
        <taxon>Polyangiales</taxon>
        <taxon>Polyangiaceae</taxon>
        <taxon>Sorangium</taxon>
    </lineage>
</organism>
<dbReference type="InterPro" id="IPR003593">
    <property type="entry name" value="AAA+_ATPase"/>
</dbReference>
<dbReference type="SUPFAM" id="SSF52540">
    <property type="entry name" value="P-loop containing nucleoside triphosphate hydrolases"/>
    <property type="match status" value="1"/>
</dbReference>
<gene>
    <name evidence="2" type="ORF">SOCE26_057640</name>
</gene>
<evidence type="ECO:0000313" key="3">
    <source>
        <dbReference type="Proteomes" id="UP000238348"/>
    </source>
</evidence>
<dbReference type="GO" id="GO:0005524">
    <property type="term" value="F:ATP binding"/>
    <property type="evidence" value="ECO:0007669"/>
    <property type="project" value="InterPro"/>
</dbReference>
<dbReference type="InterPro" id="IPR003959">
    <property type="entry name" value="ATPase_AAA_core"/>
</dbReference>
<dbReference type="Proteomes" id="UP000238348">
    <property type="component" value="Chromosome"/>
</dbReference>
<dbReference type="Pfam" id="PF13304">
    <property type="entry name" value="AAA_21"/>
    <property type="match status" value="1"/>
</dbReference>
<dbReference type="PANTHER" id="PTHR43581">
    <property type="entry name" value="ATP/GTP PHOSPHATASE"/>
    <property type="match status" value="1"/>
</dbReference>
<dbReference type="PANTHER" id="PTHR43581:SF4">
    <property type="entry name" value="ATP_GTP PHOSPHATASE"/>
    <property type="match status" value="1"/>
</dbReference>
<dbReference type="OrthoDB" id="3322489at2"/>
<name>A0A2L0EYD9_SORCE</name>
<dbReference type="GO" id="GO:0016887">
    <property type="term" value="F:ATP hydrolysis activity"/>
    <property type="evidence" value="ECO:0007669"/>
    <property type="project" value="InterPro"/>
</dbReference>
<dbReference type="SMART" id="SM00382">
    <property type="entry name" value="AAA"/>
    <property type="match status" value="1"/>
</dbReference>
<dbReference type="Gene3D" id="3.40.50.300">
    <property type="entry name" value="P-loop containing nucleotide triphosphate hydrolases"/>
    <property type="match status" value="2"/>
</dbReference>
<feature type="domain" description="AAA+ ATPase" evidence="1">
    <location>
        <begin position="23"/>
        <end position="349"/>
    </location>
</feature>
<dbReference type="RefSeq" id="WP_159397383.1">
    <property type="nucleotide sequence ID" value="NZ_CP012673.1"/>
</dbReference>
<dbReference type="EMBL" id="CP012673">
    <property type="protein sequence ID" value="AUX44300.1"/>
    <property type="molecule type" value="Genomic_DNA"/>
</dbReference>
<protein>
    <submittedName>
        <fullName evidence="2">ATPase</fullName>
    </submittedName>
</protein>
<evidence type="ECO:0000259" key="1">
    <source>
        <dbReference type="SMART" id="SM00382"/>
    </source>
</evidence>
<accession>A0A2L0EYD9</accession>
<dbReference type="InterPro" id="IPR051396">
    <property type="entry name" value="Bact_Antivir_Def_Nuclease"/>
</dbReference>
<dbReference type="InterPro" id="IPR027417">
    <property type="entry name" value="P-loop_NTPase"/>
</dbReference>